<dbReference type="PANTHER" id="PTHR45835:SF99">
    <property type="entry name" value="CHROMO DOMAIN-CONTAINING PROTEIN-RELATED"/>
    <property type="match status" value="1"/>
</dbReference>
<comment type="caution">
    <text evidence="4">The sequence shown here is derived from an EMBL/GenBank/DDBJ whole genome shotgun (WGS) entry which is preliminary data.</text>
</comment>
<sequence>MNGWVEADVSLLGEIDEPLGAKVEDDEDKEEDPKEEPEEEEMEDEEMVNDEDDEGNEDDDAEVINPYEEVDPHNRPPPTSDEETEFAPNVAQIADADDVPIPLVIQFGGNFHIGESSAMRDLLAGNSKVYAPGLMWCDLESVYMGVKRLSKQIHARYKTEKKMARKFRQDELRMNGQEFDITALDSAVRETRSENSKMMKMIEGLSREFTELKIQNRRAKDECVEGNKVKFSTATFHGRALTWWNSQVATLGREVANGRPWTEEVQRLEDELSNLKLRGMNIVAYTKRFNELALLCLDDVPNENKKVEFYIKGLPEIIKGETTSSRPAMLNEAVCMALALMEKKIQAKNERIAKGIKRKWENNNLGNNNNKKQQQLGPPPPQSVTIVEGWDIRPRTAEARMWLQRADRQGGNVQGQVYVICDAEHNQGSNVVTGTFDVIVGMDCLVERDAIIVCGKKEVHVPYKNKTLVVKSDSSVSRLKVISCIKARKYIERGSHLFIAQVTEKEPAKKQLQDMPEICNFHEVFPDDLPGLPPPRQVEFRIELIPDAAPVTRAPYRLAPLELKELSHQLKELLEKGFIRPSSSPWEDPVLFVKKKDGSFRMYSIHPGSGKMYQDLKKLYWWPNMKADISTFVCKCLTCAKVKAKHQKPSGLLQQPEIPEWKWEKITMDFASGLPRTPCRYDSIWGIVDRLTKSAHFLPMKKTDSIEKLAQLYLMEIVCRNGVPVLIISDRDKTDGQSERTIPTLKDMLRACVIDFSSSWDRHLPLVEFSYNNSYHASIMAAPFEAPYGLKCRSKSYADVRRKPMEFEVGDMVMLKVSPWKGVICFRKRGKLSPRYIGSFEIIERIGPVAYKLELPEKLCGTHNTFYVSNLKKCLADENLVIPLEEFQLDDKLHFIEEPMEIIDRKVKQLKQSRIPIVKVRWNSRRGPEYTWEREDFFKRNYPHLFSSVLWHFIEISSRLDESWNDLGLEINGSFESVAKRYEDLNTILEKESDEVIKSSVEDLVPIPSESEDTSRSDSGYDLSSCDDFSPIDISEDGYYDSEGDVLYLEILLSDYITLNLPLVVFLDRDPRSLSDIDDLKIMVKVFDPGIPANFFLQHM</sequence>
<dbReference type="Pfam" id="PF17921">
    <property type="entry name" value="Integrase_H2C2"/>
    <property type="match status" value="1"/>
</dbReference>
<name>A0A6L2P5R6_TANCI</name>
<dbReference type="InterPro" id="IPR041588">
    <property type="entry name" value="Integrase_H2C2"/>
</dbReference>
<protein>
    <submittedName>
        <fullName evidence="4">Putative reverse transcriptase domain, ribonuclease H-like domain, aspartic peptidase domain protein</fullName>
    </submittedName>
</protein>
<dbReference type="PANTHER" id="PTHR45835">
    <property type="entry name" value="YALI0A06105P"/>
    <property type="match status" value="1"/>
</dbReference>
<dbReference type="InterPro" id="IPR012337">
    <property type="entry name" value="RNaseH-like_sf"/>
</dbReference>
<proteinExistence type="predicted"/>
<organism evidence="4">
    <name type="scientific">Tanacetum cinerariifolium</name>
    <name type="common">Dalmatian daisy</name>
    <name type="synonym">Chrysanthemum cinerariifolium</name>
    <dbReference type="NCBI Taxonomy" id="118510"/>
    <lineage>
        <taxon>Eukaryota</taxon>
        <taxon>Viridiplantae</taxon>
        <taxon>Streptophyta</taxon>
        <taxon>Embryophyta</taxon>
        <taxon>Tracheophyta</taxon>
        <taxon>Spermatophyta</taxon>
        <taxon>Magnoliopsida</taxon>
        <taxon>eudicotyledons</taxon>
        <taxon>Gunneridae</taxon>
        <taxon>Pentapetalae</taxon>
        <taxon>asterids</taxon>
        <taxon>campanulids</taxon>
        <taxon>Asterales</taxon>
        <taxon>Asteraceae</taxon>
        <taxon>Asteroideae</taxon>
        <taxon>Anthemideae</taxon>
        <taxon>Anthemidinae</taxon>
        <taxon>Tanacetum</taxon>
    </lineage>
</organism>
<feature type="domain" description="Tf2-1-like SH3-like" evidence="3">
    <location>
        <begin position="810"/>
        <end position="874"/>
    </location>
</feature>
<evidence type="ECO:0000256" key="1">
    <source>
        <dbReference type="SAM" id="MobiDB-lite"/>
    </source>
</evidence>
<dbReference type="GO" id="GO:0003964">
    <property type="term" value="F:RNA-directed DNA polymerase activity"/>
    <property type="evidence" value="ECO:0007669"/>
    <property type="project" value="UniProtKB-KW"/>
</dbReference>
<evidence type="ECO:0000259" key="3">
    <source>
        <dbReference type="Pfam" id="PF24626"/>
    </source>
</evidence>
<dbReference type="InterPro" id="IPR056924">
    <property type="entry name" value="SH3_Tf2-1"/>
</dbReference>
<feature type="compositionally biased region" description="Low complexity" evidence="1">
    <location>
        <begin position="362"/>
        <end position="376"/>
    </location>
</feature>
<evidence type="ECO:0000313" key="4">
    <source>
        <dbReference type="EMBL" id="GEU92214.1"/>
    </source>
</evidence>
<feature type="region of interest" description="Disordered" evidence="1">
    <location>
        <begin position="1"/>
        <end position="84"/>
    </location>
</feature>
<feature type="region of interest" description="Disordered" evidence="1">
    <location>
        <begin position="358"/>
        <end position="384"/>
    </location>
</feature>
<dbReference type="Gene3D" id="3.10.10.10">
    <property type="entry name" value="HIV Type 1 Reverse Transcriptase, subunit A, domain 1"/>
    <property type="match status" value="1"/>
</dbReference>
<dbReference type="AlphaFoldDB" id="A0A6L2P5R6"/>
<dbReference type="SUPFAM" id="SSF53098">
    <property type="entry name" value="Ribonuclease H-like"/>
    <property type="match status" value="1"/>
</dbReference>
<accession>A0A6L2P5R6</accession>
<dbReference type="InterPro" id="IPR036397">
    <property type="entry name" value="RNaseH_sf"/>
</dbReference>
<dbReference type="Gene3D" id="1.10.340.70">
    <property type="match status" value="1"/>
</dbReference>
<gene>
    <name evidence="4" type="ORF">Tci_064192</name>
</gene>
<keyword evidence="4" id="KW-0808">Transferase</keyword>
<dbReference type="EMBL" id="BKCJ010010576">
    <property type="protein sequence ID" value="GEU92214.1"/>
    <property type="molecule type" value="Genomic_DNA"/>
</dbReference>
<feature type="domain" description="Integrase zinc-binding" evidence="2">
    <location>
        <begin position="605"/>
        <end position="644"/>
    </location>
</feature>
<reference evidence="4" key="1">
    <citation type="journal article" date="2019" name="Sci. Rep.">
        <title>Draft genome of Tanacetum cinerariifolium, the natural source of mosquito coil.</title>
        <authorList>
            <person name="Yamashiro T."/>
            <person name="Shiraishi A."/>
            <person name="Satake H."/>
            <person name="Nakayama K."/>
        </authorList>
    </citation>
    <scope>NUCLEOTIDE SEQUENCE</scope>
</reference>
<dbReference type="Pfam" id="PF24626">
    <property type="entry name" value="SH3_Tf2-1"/>
    <property type="match status" value="1"/>
</dbReference>
<feature type="compositionally biased region" description="Acidic residues" evidence="1">
    <location>
        <begin position="24"/>
        <end position="62"/>
    </location>
</feature>
<keyword evidence="4" id="KW-0548">Nucleotidyltransferase</keyword>
<evidence type="ECO:0000259" key="2">
    <source>
        <dbReference type="Pfam" id="PF17921"/>
    </source>
</evidence>
<dbReference type="GO" id="GO:0003676">
    <property type="term" value="F:nucleic acid binding"/>
    <property type="evidence" value="ECO:0007669"/>
    <property type="project" value="InterPro"/>
</dbReference>
<dbReference type="InterPro" id="IPR043502">
    <property type="entry name" value="DNA/RNA_pol_sf"/>
</dbReference>
<dbReference type="Gene3D" id="3.30.420.10">
    <property type="entry name" value="Ribonuclease H-like superfamily/Ribonuclease H"/>
    <property type="match status" value="2"/>
</dbReference>
<dbReference type="SUPFAM" id="SSF56672">
    <property type="entry name" value="DNA/RNA polymerases"/>
    <property type="match status" value="1"/>
</dbReference>
<keyword evidence="4" id="KW-0695">RNA-directed DNA polymerase</keyword>